<dbReference type="InterPro" id="IPR011032">
    <property type="entry name" value="GroES-like_sf"/>
</dbReference>
<dbReference type="RefSeq" id="XP_043163146.1">
    <property type="nucleotide sequence ID" value="XM_043307211.1"/>
</dbReference>
<reference evidence="4 5" key="1">
    <citation type="submission" date="2018-10" db="EMBL/GenBank/DDBJ databases">
        <title>Pan-genome distribution and transcriptional activeness of fungal secondary metabolism genes in Aspergillus section Fumigati.</title>
        <authorList>
            <person name="Takahashi H."/>
            <person name="Umemura M."/>
            <person name="Ninomiya A."/>
            <person name="Kusuya Y."/>
            <person name="Urayama S."/>
            <person name="Shimizu M."/>
            <person name="Watanabe A."/>
            <person name="Kamei K."/>
            <person name="Yaguchi T."/>
            <person name="Hagiwara D."/>
        </authorList>
    </citation>
    <scope>NUCLEOTIDE SEQUENCE [LARGE SCALE GENOMIC DNA]</scope>
    <source>
        <strain evidence="4 5">IFM 55266</strain>
    </source>
</reference>
<dbReference type="GO" id="GO:0016705">
    <property type="term" value="F:oxidoreductase activity, acting on paired donors, with incorporation or reduction of molecular oxygen"/>
    <property type="evidence" value="ECO:0007669"/>
    <property type="project" value="InterPro"/>
</dbReference>
<evidence type="ECO:0000256" key="2">
    <source>
        <dbReference type="ARBA" id="ARBA00023002"/>
    </source>
</evidence>
<proteinExistence type="inferred from homology"/>
<sequence>MNYGTQELHRNRGPKALSFLSLTAHDLIYAARTGKGVTKSGTYQGLAFSHSESMILCDWEKKKSAKAASHEVLDSFTKGQQEYLHDVHFHRLLKKLDTSERTTTTWNLSAWVEEAQWDILTNLLFGQDVPKPMRGNVLLPPELVQHLVNSVSVLGSRIGFANPFFNIRHYEETGNNHATETAESNAAKDLRRRDQVSWQRIDRRLAALGTGTMNLSKSGLITNLTMIATVGNETTPMAVNAVVYSILREPVHFHHLREEIHQHFTKFEDITDEKLQKLPYLNACIKESLRLFPPITGTIMQRVSTGTVIDGVYVPPDGRDRGVLVEKYLPHAILANDISGIVEKIGPDVQKFSIGDRIVGQSNILSGGPDQAGLQQFCILDANFAAPIPHHISFDQAATFPVNAIASFIALFSSSGLDLAPKFLGHDLDYVNEAIVIIGGGSNSGKFALQFARLAGFGKIITTAKIRSDGGQSLRDFGATHIIDREAADVEDQIRAMVGDELLYAFDTVNGASSGGVSHRLALSLLSTTKKGSLATLVRGEADPVIAATKTAGFKKNQVLGVSDLHQELAAKFWRELPGWIENGELKPLDFEVINGLDAMKVNNLLDDYRDGRAVTKTHVHPDDRDSIFE</sequence>
<dbReference type="InterPro" id="IPR013149">
    <property type="entry name" value="ADH-like_C"/>
</dbReference>
<dbReference type="SMART" id="SM00829">
    <property type="entry name" value="PKS_ER"/>
    <property type="match status" value="1"/>
</dbReference>
<accession>A0A9P3BN72</accession>
<feature type="domain" description="Enoyl reductase (ER)" evidence="3">
    <location>
        <begin position="307"/>
        <end position="616"/>
    </location>
</feature>
<dbReference type="PANTHER" id="PTHR45348:SF2">
    <property type="entry name" value="ZINC-TYPE ALCOHOL DEHYDROGENASE-LIKE PROTEIN C2E1P3.01"/>
    <property type="match status" value="1"/>
</dbReference>
<dbReference type="InterPro" id="IPR036291">
    <property type="entry name" value="NAD(P)-bd_dom_sf"/>
</dbReference>
<dbReference type="PANTHER" id="PTHR45348">
    <property type="entry name" value="HYPOTHETICAL OXIDOREDUCTASE (EUROFUNG)"/>
    <property type="match status" value="1"/>
</dbReference>
<dbReference type="Gene3D" id="1.10.630.10">
    <property type="entry name" value="Cytochrome P450"/>
    <property type="match status" value="1"/>
</dbReference>
<dbReference type="InterPro" id="IPR036396">
    <property type="entry name" value="Cyt_P450_sf"/>
</dbReference>
<dbReference type="CDD" id="cd08249">
    <property type="entry name" value="enoyl_reductase_like"/>
    <property type="match status" value="1"/>
</dbReference>
<evidence type="ECO:0000313" key="5">
    <source>
        <dbReference type="Proteomes" id="UP001043456"/>
    </source>
</evidence>
<evidence type="ECO:0000313" key="4">
    <source>
        <dbReference type="EMBL" id="GIJ92400.1"/>
    </source>
</evidence>
<dbReference type="Gene3D" id="3.90.180.10">
    <property type="entry name" value="Medium-chain alcohol dehydrogenases, catalytic domain"/>
    <property type="match status" value="1"/>
</dbReference>
<dbReference type="GO" id="GO:0016651">
    <property type="term" value="F:oxidoreductase activity, acting on NAD(P)H"/>
    <property type="evidence" value="ECO:0007669"/>
    <property type="project" value="InterPro"/>
</dbReference>
<evidence type="ECO:0000256" key="1">
    <source>
        <dbReference type="ARBA" id="ARBA00008072"/>
    </source>
</evidence>
<dbReference type="InterPro" id="IPR001128">
    <property type="entry name" value="Cyt_P450"/>
</dbReference>
<dbReference type="GO" id="GO:0005506">
    <property type="term" value="F:iron ion binding"/>
    <property type="evidence" value="ECO:0007669"/>
    <property type="project" value="InterPro"/>
</dbReference>
<dbReference type="InterPro" id="IPR013154">
    <property type="entry name" value="ADH-like_N"/>
</dbReference>
<name>A0A9P3BN72_9EURO</name>
<comment type="similarity">
    <text evidence="1">Belongs to the zinc-containing alcohol dehydrogenase family.</text>
</comment>
<dbReference type="Proteomes" id="UP001043456">
    <property type="component" value="Unassembled WGS sequence"/>
</dbReference>
<dbReference type="Pfam" id="PF00067">
    <property type="entry name" value="p450"/>
    <property type="match status" value="1"/>
</dbReference>
<evidence type="ECO:0000259" key="3">
    <source>
        <dbReference type="SMART" id="SM00829"/>
    </source>
</evidence>
<dbReference type="SUPFAM" id="SSF50129">
    <property type="entry name" value="GroES-like"/>
    <property type="match status" value="1"/>
</dbReference>
<protein>
    <recommendedName>
        <fullName evidence="3">Enoyl reductase (ER) domain-containing protein</fullName>
    </recommendedName>
</protein>
<dbReference type="EMBL" id="BHVY01000009">
    <property type="protein sequence ID" value="GIJ92400.1"/>
    <property type="molecule type" value="Genomic_DNA"/>
</dbReference>
<keyword evidence="5" id="KW-1185">Reference proteome</keyword>
<comment type="caution">
    <text evidence="4">The sequence shown here is derived from an EMBL/GenBank/DDBJ whole genome shotgun (WGS) entry which is preliminary data.</text>
</comment>
<dbReference type="Pfam" id="PF08240">
    <property type="entry name" value="ADH_N"/>
    <property type="match status" value="1"/>
</dbReference>
<dbReference type="Gene3D" id="3.40.50.720">
    <property type="entry name" value="NAD(P)-binding Rossmann-like Domain"/>
    <property type="match status" value="1"/>
</dbReference>
<dbReference type="OrthoDB" id="9992527at2759"/>
<dbReference type="GeneID" id="67009991"/>
<keyword evidence="2" id="KW-0560">Oxidoreductase</keyword>
<dbReference type="InterPro" id="IPR047122">
    <property type="entry name" value="Trans-enoyl_RdTase-like"/>
</dbReference>
<dbReference type="SUPFAM" id="SSF51735">
    <property type="entry name" value="NAD(P)-binding Rossmann-fold domains"/>
    <property type="match status" value="1"/>
</dbReference>
<dbReference type="InterPro" id="IPR020843">
    <property type="entry name" value="ER"/>
</dbReference>
<gene>
    <name evidence="4" type="ORF">Asppvi_011382</name>
</gene>
<dbReference type="Pfam" id="PF00107">
    <property type="entry name" value="ADH_zinc_N"/>
    <property type="match status" value="1"/>
</dbReference>
<organism evidence="4 5">
    <name type="scientific">Aspergillus pseudoviridinutans</name>
    <dbReference type="NCBI Taxonomy" id="1517512"/>
    <lineage>
        <taxon>Eukaryota</taxon>
        <taxon>Fungi</taxon>
        <taxon>Dikarya</taxon>
        <taxon>Ascomycota</taxon>
        <taxon>Pezizomycotina</taxon>
        <taxon>Eurotiomycetes</taxon>
        <taxon>Eurotiomycetidae</taxon>
        <taxon>Eurotiales</taxon>
        <taxon>Aspergillaceae</taxon>
        <taxon>Aspergillus</taxon>
        <taxon>Aspergillus subgen. Fumigati</taxon>
    </lineage>
</organism>
<dbReference type="GO" id="GO:0020037">
    <property type="term" value="F:heme binding"/>
    <property type="evidence" value="ECO:0007669"/>
    <property type="project" value="InterPro"/>
</dbReference>
<dbReference type="GO" id="GO:0004497">
    <property type="term" value="F:monooxygenase activity"/>
    <property type="evidence" value="ECO:0007669"/>
    <property type="project" value="InterPro"/>
</dbReference>
<dbReference type="SUPFAM" id="SSF48264">
    <property type="entry name" value="Cytochrome P450"/>
    <property type="match status" value="1"/>
</dbReference>
<dbReference type="AlphaFoldDB" id="A0A9P3BN72"/>